<dbReference type="Proteomes" id="UP000005990">
    <property type="component" value="Unassembled WGS sequence"/>
</dbReference>
<comment type="caution">
    <text evidence="1">The sequence shown here is derived from an EMBL/GenBank/DDBJ whole genome shotgun (WGS) entry which is preliminary data.</text>
</comment>
<dbReference type="STRING" id="908337.HMPREF9257_0550"/>
<evidence type="ECO:0000313" key="2">
    <source>
        <dbReference type="Proteomes" id="UP000005990"/>
    </source>
</evidence>
<dbReference type="OrthoDB" id="2137112at2"/>
<reference evidence="1 2" key="1">
    <citation type="submission" date="2010-10" db="EMBL/GenBank/DDBJ databases">
        <authorList>
            <person name="Durkin A.S."/>
            <person name="Madupu R."/>
            <person name="Torralba M."/>
            <person name="Gillis M."/>
            <person name="Methe B."/>
            <person name="Sutton G."/>
            <person name="Nelson K.E."/>
        </authorList>
    </citation>
    <scope>NUCLEOTIDE SEQUENCE [LARGE SCALE GENOMIC DNA]</scope>
    <source>
        <strain evidence="1 2">ACS-139-V-Col8</strain>
    </source>
</reference>
<dbReference type="EMBL" id="AENN01000017">
    <property type="protein sequence ID" value="EFR30594.1"/>
    <property type="molecule type" value="Genomic_DNA"/>
</dbReference>
<dbReference type="RefSeq" id="WP_006418754.1">
    <property type="nucleotide sequence ID" value="NZ_AENN01000017.1"/>
</dbReference>
<keyword evidence="2" id="KW-1185">Reference proteome</keyword>
<gene>
    <name evidence="1" type="ORF">HMPREF9257_0550</name>
</gene>
<dbReference type="AlphaFoldDB" id="E4KQJ2"/>
<dbReference type="eggNOG" id="ENOG502ZR1H">
    <property type="taxonomic scope" value="Bacteria"/>
</dbReference>
<proteinExistence type="predicted"/>
<name>E4KQJ2_9LACT</name>
<evidence type="ECO:0000313" key="1">
    <source>
        <dbReference type="EMBL" id="EFR30594.1"/>
    </source>
</evidence>
<protein>
    <submittedName>
        <fullName evidence="1">Uncharacterized protein</fullName>
    </submittedName>
</protein>
<accession>E4KQJ2</accession>
<sequence length="155" mass="18860">MNEELQKLKEEFEQRIRELEDKYKPEEEWPKDGDDYWYITSTGRLNDTLWTDSFRDQQLLEFGNIFKTKEEAEFESERLKVLRELEKMGKPFNFGIENWYVYLNKHSDIDYSLKYESEVVYGDYYFSSYDEAKEAIDKIGEDRIKKYLFGVKEGE</sequence>
<organism evidence="1 2">
    <name type="scientific">Eremococcus coleocola ACS-139-V-Col8</name>
    <dbReference type="NCBI Taxonomy" id="908337"/>
    <lineage>
        <taxon>Bacteria</taxon>
        <taxon>Bacillati</taxon>
        <taxon>Bacillota</taxon>
        <taxon>Bacilli</taxon>
        <taxon>Lactobacillales</taxon>
        <taxon>Aerococcaceae</taxon>
        <taxon>Eremococcus</taxon>
    </lineage>
</organism>